<keyword evidence="3" id="KW-1185">Reference proteome</keyword>
<evidence type="ECO:0000313" key="2">
    <source>
        <dbReference type="EMBL" id="KAF0735580.1"/>
    </source>
</evidence>
<proteinExistence type="predicted"/>
<comment type="caution">
    <text evidence="2">The sequence shown here is derived from an EMBL/GenBank/DDBJ whole genome shotgun (WGS) entry which is preliminary data.</text>
</comment>
<keyword evidence="2" id="KW-0548">Nucleotidyltransferase</keyword>
<dbReference type="PANTHER" id="PTHR33273:SF4">
    <property type="entry name" value="ENDONUCLEASE_EXONUCLEASE_PHOSPHATASE DOMAIN-CONTAINING PROTEIN"/>
    <property type="match status" value="1"/>
</dbReference>
<keyword evidence="2" id="KW-0695">RNA-directed DNA polymerase</keyword>
<dbReference type="InterPro" id="IPR005135">
    <property type="entry name" value="Endo/exonuclease/phosphatase"/>
</dbReference>
<gene>
    <name evidence="2" type="ORF">FWK35_00024256</name>
</gene>
<organism evidence="2 3">
    <name type="scientific">Aphis craccivora</name>
    <name type="common">Cowpea aphid</name>
    <dbReference type="NCBI Taxonomy" id="307492"/>
    <lineage>
        <taxon>Eukaryota</taxon>
        <taxon>Metazoa</taxon>
        <taxon>Ecdysozoa</taxon>
        <taxon>Arthropoda</taxon>
        <taxon>Hexapoda</taxon>
        <taxon>Insecta</taxon>
        <taxon>Pterygota</taxon>
        <taxon>Neoptera</taxon>
        <taxon>Paraneoptera</taxon>
        <taxon>Hemiptera</taxon>
        <taxon>Sternorrhyncha</taxon>
        <taxon>Aphidomorpha</taxon>
        <taxon>Aphidoidea</taxon>
        <taxon>Aphididae</taxon>
        <taxon>Aphidini</taxon>
        <taxon>Aphis</taxon>
        <taxon>Aphis</taxon>
    </lineage>
</organism>
<feature type="domain" description="Endonuclease/exonuclease/phosphatase" evidence="1">
    <location>
        <begin position="217"/>
        <end position="316"/>
    </location>
</feature>
<name>A0A6G0X6I8_APHCR</name>
<dbReference type="OrthoDB" id="411871at2759"/>
<dbReference type="PANTHER" id="PTHR33273">
    <property type="entry name" value="DOMAIN-CONTAINING PROTEIN, PUTATIVE-RELATED"/>
    <property type="match status" value="1"/>
</dbReference>
<evidence type="ECO:0000259" key="1">
    <source>
        <dbReference type="Pfam" id="PF14529"/>
    </source>
</evidence>
<dbReference type="Pfam" id="PF14529">
    <property type="entry name" value="Exo_endo_phos_2"/>
    <property type="match status" value="1"/>
</dbReference>
<dbReference type="InterPro" id="IPR036691">
    <property type="entry name" value="Endo/exonu/phosph_ase_sf"/>
</dbReference>
<dbReference type="Gene3D" id="3.60.10.10">
    <property type="entry name" value="Endonuclease/exonuclease/phosphatase"/>
    <property type="match status" value="1"/>
</dbReference>
<dbReference type="AlphaFoldDB" id="A0A6G0X6I8"/>
<reference evidence="2 3" key="1">
    <citation type="submission" date="2019-08" db="EMBL/GenBank/DDBJ databases">
        <title>Whole genome of Aphis craccivora.</title>
        <authorList>
            <person name="Voronova N.V."/>
            <person name="Shulinski R.S."/>
            <person name="Bandarenka Y.V."/>
            <person name="Zhorov D.G."/>
            <person name="Warner D."/>
        </authorList>
    </citation>
    <scope>NUCLEOTIDE SEQUENCE [LARGE SCALE GENOMIC DNA]</scope>
    <source>
        <strain evidence="2">180601</strain>
        <tissue evidence="2">Whole Body</tissue>
    </source>
</reference>
<accession>A0A6G0X6I8</accession>
<protein>
    <submittedName>
        <fullName evidence="2">Reverse transcriptase domain-containing protein</fullName>
    </submittedName>
</protein>
<dbReference type="SUPFAM" id="SSF56219">
    <property type="entry name" value="DNase I-like"/>
    <property type="match status" value="1"/>
</dbReference>
<sequence length="604" mass="68358">MRSRTSAYEEVTQCYSCLRHGHPAAKCRETQVRCSHCARQRYKAADCPAAEGDPICANCRANTVPEIKLARQGRPTSSPSQENGLRHRPMSVAPLKIVQLNMGRASAVNDQLLDYCQRRAIDIAMVQEPYTNRGKLTGFEVAPFRCFLSKATKRRGRTEYLDQGAAIIVFNPELVVVPREVGSMENFVSLDLDCGSEGVVTLISGYFKYRVPTALHVTVLEGLLRSAVGKVLLSLDANAYSRTWFSRITDRRGEILIASIDEHNLEIANVRSPYTTFHGPRGRTNIDVTLADPATRRKITGWAVEPGATSSDHQLIMFSICLSLRAYVNRESRFVLRKANHQKLVQTYEYIAALRDHFEMNPDHLAREIHEDITATAMVHAPRAKRRRKIKPPWWNRKLQEARKAVRAAATTLVHNGNRQYYNSRRNAYTALLRKNKLDSWRAYCTTEGTQPWGRLYRWLWDGNKSRVTLGLMRRPDGTHCGSIDESVELLLNTLIPNDPIHQRQAQGLSLGCDVLPVSEADLKKFIWSISPNTAPGEDGISGSMVRMLWPCLTGKLLGLANTCIREARFPEMWKSAQVVPIIKGEDRDAGFHKSYRPVRLFYR</sequence>
<evidence type="ECO:0000313" key="3">
    <source>
        <dbReference type="Proteomes" id="UP000478052"/>
    </source>
</evidence>
<dbReference type="EMBL" id="VUJU01008094">
    <property type="protein sequence ID" value="KAF0735580.1"/>
    <property type="molecule type" value="Genomic_DNA"/>
</dbReference>
<dbReference type="GO" id="GO:0003964">
    <property type="term" value="F:RNA-directed DNA polymerase activity"/>
    <property type="evidence" value="ECO:0007669"/>
    <property type="project" value="UniProtKB-KW"/>
</dbReference>
<keyword evidence="2" id="KW-0808">Transferase</keyword>
<dbReference type="Proteomes" id="UP000478052">
    <property type="component" value="Unassembled WGS sequence"/>
</dbReference>